<feature type="region of interest" description="Disordered" evidence="1">
    <location>
        <begin position="101"/>
        <end position="137"/>
    </location>
</feature>
<dbReference type="Proteomes" id="UP000593567">
    <property type="component" value="Unassembled WGS sequence"/>
</dbReference>
<dbReference type="EMBL" id="VXIV02003022">
    <property type="protein sequence ID" value="KAF6021488.1"/>
    <property type="molecule type" value="Genomic_DNA"/>
</dbReference>
<gene>
    <name evidence="2" type="ORF">EB796_020203</name>
</gene>
<reference evidence="2" key="1">
    <citation type="submission" date="2020-06" db="EMBL/GenBank/DDBJ databases">
        <title>Draft genome of Bugula neritina, a colonial animal packing powerful symbionts and potential medicines.</title>
        <authorList>
            <person name="Rayko M."/>
        </authorList>
    </citation>
    <scope>NUCLEOTIDE SEQUENCE [LARGE SCALE GENOMIC DNA]</scope>
    <source>
        <strain evidence="2">Kwan_BN1</strain>
    </source>
</reference>
<protein>
    <submittedName>
        <fullName evidence="2">Uncharacterized protein</fullName>
    </submittedName>
</protein>
<feature type="compositionally biased region" description="Basic and acidic residues" evidence="1">
    <location>
        <begin position="120"/>
        <end position="137"/>
    </location>
</feature>
<comment type="caution">
    <text evidence="2">The sequence shown here is derived from an EMBL/GenBank/DDBJ whole genome shotgun (WGS) entry which is preliminary data.</text>
</comment>
<evidence type="ECO:0000313" key="3">
    <source>
        <dbReference type="Proteomes" id="UP000593567"/>
    </source>
</evidence>
<evidence type="ECO:0000313" key="2">
    <source>
        <dbReference type="EMBL" id="KAF6021488.1"/>
    </source>
</evidence>
<dbReference type="AlphaFoldDB" id="A0A7J7J7X0"/>
<sequence length="137" mass="15735">MWEGVDLPVQVFVEVSMWEGVDLPVQVFVEVSMWEDEEEAEDPEFDASVCFPIQDGGFSFRKSFTKMNNKKLSGTIDFRLKTCVTKALLKENACEVYRIADSAPEPEKTFPEPPATQLHIPHEEEERVVEKRRQEPG</sequence>
<evidence type="ECO:0000256" key="1">
    <source>
        <dbReference type="SAM" id="MobiDB-lite"/>
    </source>
</evidence>
<name>A0A7J7J7X0_BUGNE</name>
<accession>A0A7J7J7X0</accession>
<organism evidence="2 3">
    <name type="scientific">Bugula neritina</name>
    <name type="common">Brown bryozoan</name>
    <name type="synonym">Sertularia neritina</name>
    <dbReference type="NCBI Taxonomy" id="10212"/>
    <lineage>
        <taxon>Eukaryota</taxon>
        <taxon>Metazoa</taxon>
        <taxon>Spiralia</taxon>
        <taxon>Lophotrochozoa</taxon>
        <taxon>Bryozoa</taxon>
        <taxon>Gymnolaemata</taxon>
        <taxon>Cheilostomatida</taxon>
        <taxon>Flustrina</taxon>
        <taxon>Buguloidea</taxon>
        <taxon>Bugulidae</taxon>
        <taxon>Bugula</taxon>
    </lineage>
</organism>
<proteinExistence type="predicted"/>
<keyword evidence="3" id="KW-1185">Reference proteome</keyword>